<gene>
    <name evidence="4" type="ORF">GCM10009851_10500</name>
</gene>
<sequence length="257" mass="26732">MAAFSSSVFDLTGRTALVTGARRGIGLAVASALAEAGADIVAVSRTADHFQLEAAVTAAGRSFTSYACDLADRTATERLGAELTRDGATPIDVFFGNAGAFRRRPALEQSDDDWDEVLEVNLSAQFLLARALGEGMLDRAHGRILFTASMLSFQGGLNVVGYAAAKSGLSGLTKALSNEWSGRGVTVNAIAPGYIDTAVTEGLIADPVRSRQILERIPIGRWGRPADIAGAAVFLASDAAAYVTGTVLPVDGGWLGR</sequence>
<dbReference type="InterPro" id="IPR036291">
    <property type="entry name" value="NAD(P)-bd_dom_sf"/>
</dbReference>
<keyword evidence="5" id="KW-1185">Reference proteome</keyword>
<keyword evidence="2" id="KW-0560">Oxidoreductase</keyword>
<dbReference type="SMART" id="SM00822">
    <property type="entry name" value="PKS_KR"/>
    <property type="match status" value="1"/>
</dbReference>
<dbReference type="Gene3D" id="3.40.50.720">
    <property type="entry name" value="NAD(P)-binding Rossmann-like Domain"/>
    <property type="match status" value="1"/>
</dbReference>
<name>A0ABP5Q7J3_9MICO</name>
<reference evidence="5" key="1">
    <citation type="journal article" date="2019" name="Int. J. Syst. Evol. Microbiol.">
        <title>The Global Catalogue of Microorganisms (GCM) 10K type strain sequencing project: providing services to taxonomists for standard genome sequencing and annotation.</title>
        <authorList>
            <consortium name="The Broad Institute Genomics Platform"/>
            <consortium name="The Broad Institute Genome Sequencing Center for Infectious Disease"/>
            <person name="Wu L."/>
            <person name="Ma J."/>
        </authorList>
    </citation>
    <scope>NUCLEOTIDE SEQUENCE [LARGE SCALE GENOMIC DNA]</scope>
    <source>
        <strain evidence="5">JCM 16117</strain>
    </source>
</reference>
<accession>A0ABP5Q7J3</accession>
<dbReference type="PRINTS" id="PR00081">
    <property type="entry name" value="GDHRDH"/>
</dbReference>
<evidence type="ECO:0000259" key="3">
    <source>
        <dbReference type="SMART" id="SM00822"/>
    </source>
</evidence>
<proteinExistence type="inferred from homology"/>
<dbReference type="PROSITE" id="PS00061">
    <property type="entry name" value="ADH_SHORT"/>
    <property type="match status" value="1"/>
</dbReference>
<feature type="domain" description="Ketoreductase" evidence="3">
    <location>
        <begin position="14"/>
        <end position="193"/>
    </location>
</feature>
<dbReference type="InterPro" id="IPR002347">
    <property type="entry name" value="SDR_fam"/>
</dbReference>
<dbReference type="InterPro" id="IPR057326">
    <property type="entry name" value="KR_dom"/>
</dbReference>
<dbReference type="InterPro" id="IPR020904">
    <property type="entry name" value="Sc_DH/Rdtase_CS"/>
</dbReference>
<dbReference type="Proteomes" id="UP001500929">
    <property type="component" value="Unassembled WGS sequence"/>
</dbReference>
<comment type="similarity">
    <text evidence="1">Belongs to the short-chain dehydrogenases/reductases (SDR) family.</text>
</comment>
<dbReference type="PANTHER" id="PTHR42760">
    <property type="entry name" value="SHORT-CHAIN DEHYDROGENASES/REDUCTASES FAMILY MEMBER"/>
    <property type="match status" value="1"/>
</dbReference>
<evidence type="ECO:0000313" key="5">
    <source>
        <dbReference type="Proteomes" id="UP001500929"/>
    </source>
</evidence>
<organism evidence="4 5">
    <name type="scientific">Herbiconiux moechotypicola</name>
    <dbReference type="NCBI Taxonomy" id="637393"/>
    <lineage>
        <taxon>Bacteria</taxon>
        <taxon>Bacillati</taxon>
        <taxon>Actinomycetota</taxon>
        <taxon>Actinomycetes</taxon>
        <taxon>Micrococcales</taxon>
        <taxon>Microbacteriaceae</taxon>
        <taxon>Herbiconiux</taxon>
    </lineage>
</organism>
<dbReference type="PANTHER" id="PTHR42760:SF5">
    <property type="entry name" value="2-DEHYDRO-3-DEOXY-D-GLUCONATE 5-DEHYDROGENASE"/>
    <property type="match status" value="1"/>
</dbReference>
<comment type="caution">
    <text evidence="4">The sequence shown here is derived from an EMBL/GenBank/DDBJ whole genome shotgun (WGS) entry which is preliminary data.</text>
</comment>
<protein>
    <submittedName>
        <fullName evidence="4">SDR family oxidoreductase</fullName>
    </submittedName>
</protein>
<dbReference type="PRINTS" id="PR00080">
    <property type="entry name" value="SDRFAMILY"/>
</dbReference>
<dbReference type="EMBL" id="BAAAQY010000003">
    <property type="protein sequence ID" value="GAA2228084.1"/>
    <property type="molecule type" value="Genomic_DNA"/>
</dbReference>
<evidence type="ECO:0000313" key="4">
    <source>
        <dbReference type="EMBL" id="GAA2228084.1"/>
    </source>
</evidence>
<dbReference type="SUPFAM" id="SSF51735">
    <property type="entry name" value="NAD(P)-binding Rossmann-fold domains"/>
    <property type="match status" value="1"/>
</dbReference>
<evidence type="ECO:0000256" key="1">
    <source>
        <dbReference type="ARBA" id="ARBA00006484"/>
    </source>
</evidence>
<evidence type="ECO:0000256" key="2">
    <source>
        <dbReference type="ARBA" id="ARBA00023002"/>
    </source>
</evidence>
<dbReference type="Pfam" id="PF13561">
    <property type="entry name" value="adh_short_C2"/>
    <property type="match status" value="1"/>
</dbReference>